<evidence type="ECO:0000313" key="1">
    <source>
        <dbReference type="EMBL" id="KRV50559.1"/>
    </source>
</evidence>
<reference evidence="1 2" key="1">
    <citation type="submission" date="2015-10" db="EMBL/GenBank/DDBJ databases">
        <title>Draft genome sequence of pyrrolomycin-producing Streptomyces vitaminophilus.</title>
        <authorList>
            <person name="Graham D.E."/>
            <person name="Mahan K.M."/>
            <person name="Klingeman D.M."/>
            <person name="Hettich R.L."/>
            <person name="Parry R.J."/>
        </authorList>
    </citation>
    <scope>NUCLEOTIDE SEQUENCE [LARGE SCALE GENOMIC DNA]</scope>
    <source>
        <strain evidence="1 2">ATCC 31673</strain>
    </source>
</reference>
<dbReference type="SUPFAM" id="SSF47336">
    <property type="entry name" value="ACP-like"/>
    <property type="match status" value="1"/>
</dbReference>
<evidence type="ECO:0000313" key="2">
    <source>
        <dbReference type="Proteomes" id="UP000050867"/>
    </source>
</evidence>
<dbReference type="RefSeq" id="WP_018381547.1">
    <property type="nucleotide sequence ID" value="NZ_LLZU01000005.1"/>
</dbReference>
<dbReference type="STRING" id="76728.AQ490_15950"/>
<dbReference type="Gene3D" id="1.10.1200.10">
    <property type="entry name" value="ACP-like"/>
    <property type="match status" value="1"/>
</dbReference>
<sequence>MKTHEQRVKEIVARHFGVAPGDVGYTSHFVDDFGADEASLRLLLETLQRELCFDILESDTQNLLTPKQVAEFIQEYCGQ</sequence>
<proteinExistence type="predicted"/>
<gene>
    <name evidence="1" type="ORF">AQ490_15950</name>
</gene>
<dbReference type="OrthoDB" id="9804551at2"/>
<dbReference type="EMBL" id="LLZU01000005">
    <property type="protein sequence ID" value="KRV50559.1"/>
    <property type="molecule type" value="Genomic_DNA"/>
</dbReference>
<dbReference type="InterPro" id="IPR036736">
    <property type="entry name" value="ACP-like_sf"/>
</dbReference>
<dbReference type="Proteomes" id="UP000050867">
    <property type="component" value="Unassembled WGS sequence"/>
</dbReference>
<protein>
    <recommendedName>
        <fullName evidence="3">Acyl carrier protein</fullName>
    </recommendedName>
</protein>
<keyword evidence="2" id="KW-1185">Reference proteome</keyword>
<organism evidence="1 2">
    <name type="scientific">Wenjunlia vitaminophila</name>
    <name type="common">Streptomyces vitaminophilus</name>
    <dbReference type="NCBI Taxonomy" id="76728"/>
    <lineage>
        <taxon>Bacteria</taxon>
        <taxon>Bacillati</taxon>
        <taxon>Actinomycetota</taxon>
        <taxon>Actinomycetes</taxon>
        <taxon>Kitasatosporales</taxon>
        <taxon>Streptomycetaceae</taxon>
        <taxon>Wenjunlia</taxon>
    </lineage>
</organism>
<evidence type="ECO:0008006" key="3">
    <source>
        <dbReference type="Google" id="ProtNLM"/>
    </source>
</evidence>
<name>A0A0T6LXU4_WENVI</name>
<comment type="caution">
    <text evidence="1">The sequence shown here is derived from an EMBL/GenBank/DDBJ whole genome shotgun (WGS) entry which is preliminary data.</text>
</comment>
<accession>A0A0T6LXU4</accession>
<dbReference type="AlphaFoldDB" id="A0A0T6LXU4"/>